<evidence type="ECO:0000313" key="2">
    <source>
        <dbReference type="EMBL" id="MXO92347.1"/>
    </source>
</evidence>
<feature type="domain" description="Glycosyl transferase family 1" evidence="1">
    <location>
        <begin position="202"/>
        <end position="323"/>
    </location>
</feature>
<keyword evidence="2" id="KW-0808">Transferase</keyword>
<gene>
    <name evidence="2" type="ORF">GRI62_01835</name>
</gene>
<protein>
    <submittedName>
        <fullName evidence="2">Glycosyltransferase</fullName>
    </submittedName>
</protein>
<dbReference type="GO" id="GO:0016757">
    <property type="term" value="F:glycosyltransferase activity"/>
    <property type="evidence" value="ECO:0007669"/>
    <property type="project" value="InterPro"/>
</dbReference>
<accession>A0A845A036</accession>
<dbReference type="Gene3D" id="3.40.50.2000">
    <property type="entry name" value="Glycogen Phosphorylase B"/>
    <property type="match status" value="1"/>
</dbReference>
<dbReference type="AlphaFoldDB" id="A0A845A036"/>
<keyword evidence="3" id="KW-1185">Reference proteome</keyword>
<comment type="caution">
    <text evidence="2">The sequence shown here is derived from an EMBL/GenBank/DDBJ whole genome shotgun (WGS) entry which is preliminary data.</text>
</comment>
<proteinExistence type="predicted"/>
<name>A0A845A036_9SPHN</name>
<dbReference type="InterPro" id="IPR001296">
    <property type="entry name" value="Glyco_trans_1"/>
</dbReference>
<dbReference type="OrthoDB" id="9790710at2"/>
<evidence type="ECO:0000259" key="1">
    <source>
        <dbReference type="Pfam" id="PF00534"/>
    </source>
</evidence>
<dbReference type="Pfam" id="PF00534">
    <property type="entry name" value="Glycos_transf_1"/>
    <property type="match status" value="1"/>
</dbReference>
<dbReference type="EMBL" id="WTYH01000001">
    <property type="protein sequence ID" value="MXO92347.1"/>
    <property type="molecule type" value="Genomic_DNA"/>
</dbReference>
<reference evidence="2 3" key="1">
    <citation type="submission" date="2019-12" db="EMBL/GenBank/DDBJ databases">
        <title>Genomic-based taxomic classification of the family Erythrobacteraceae.</title>
        <authorList>
            <person name="Xu L."/>
        </authorList>
    </citation>
    <scope>NUCLEOTIDE SEQUENCE [LARGE SCALE GENOMIC DNA]</scope>
    <source>
        <strain evidence="2 3">RC4-10-4</strain>
    </source>
</reference>
<dbReference type="SUPFAM" id="SSF53756">
    <property type="entry name" value="UDP-Glycosyltransferase/glycogen phosphorylase"/>
    <property type="match status" value="1"/>
</dbReference>
<dbReference type="RefSeq" id="WP_131451736.1">
    <property type="nucleotide sequence ID" value="NZ_BMJK01000001.1"/>
</dbReference>
<organism evidence="2 3">
    <name type="scientific">Aurantiacibacter arachoides</name>
    <dbReference type="NCBI Taxonomy" id="1850444"/>
    <lineage>
        <taxon>Bacteria</taxon>
        <taxon>Pseudomonadati</taxon>
        <taxon>Pseudomonadota</taxon>
        <taxon>Alphaproteobacteria</taxon>
        <taxon>Sphingomonadales</taxon>
        <taxon>Erythrobacteraceae</taxon>
        <taxon>Aurantiacibacter</taxon>
    </lineage>
</organism>
<sequence length="391" mass="42694">MLPTNDDFLPGRTGKIVVISDRIDWTSSSPEELVHAPSAGQGENGGPQVVGGYLERLPLALIAAGRFRHAEVWHHVIDPRAAGETKVSAWLSRRAFPIDDTSAPYASTAMAEHFRQHGPPDLLIVYGLGVVAEVIAAARGAVVVYNSIDAPALRVPEDVSALCDIILTGAEWQAEAVRARHPATPAPILPVGPEFAAPDQFRPTGEDKQYDLIYVGAAQPYKRHDILFDAVERLEGRVNALCVFGYGELAEHYRDEAQRRSLPIDFVMPPVIPFDAVNRWMSRSRIGIVAGFDDGAPAILTEYMLAGLPVLANAGLSCGLQYIVPETGEAAVPEAWPRTILAMLDRLDSYRPRETAIARWGWPVSVGKFLHHYDRVRAADAQPTPIHSSVR</sequence>
<dbReference type="Proteomes" id="UP000460626">
    <property type="component" value="Unassembled WGS sequence"/>
</dbReference>
<evidence type="ECO:0000313" key="3">
    <source>
        <dbReference type="Proteomes" id="UP000460626"/>
    </source>
</evidence>